<reference evidence="1" key="1">
    <citation type="journal article" date="2021" name="Open Biol.">
        <title>Shared evolutionary footprints suggest mitochondrial oxidative damage underlies multiple complex I losses in fungi.</title>
        <authorList>
            <person name="Schikora-Tamarit M.A."/>
            <person name="Marcet-Houben M."/>
            <person name="Nosek J."/>
            <person name="Gabaldon T."/>
        </authorList>
    </citation>
    <scope>NUCLEOTIDE SEQUENCE</scope>
    <source>
        <strain evidence="1">CBS2887</strain>
    </source>
</reference>
<organism evidence="1 2">
    <name type="scientific">Wickerhamomyces pijperi</name>
    <name type="common">Yeast</name>
    <name type="synonym">Pichia pijperi</name>
    <dbReference type="NCBI Taxonomy" id="599730"/>
    <lineage>
        <taxon>Eukaryota</taxon>
        <taxon>Fungi</taxon>
        <taxon>Dikarya</taxon>
        <taxon>Ascomycota</taxon>
        <taxon>Saccharomycotina</taxon>
        <taxon>Saccharomycetes</taxon>
        <taxon>Phaffomycetales</taxon>
        <taxon>Wickerhamomycetaceae</taxon>
        <taxon>Wickerhamomyces</taxon>
    </lineage>
</organism>
<proteinExistence type="predicted"/>
<dbReference type="Proteomes" id="UP000774326">
    <property type="component" value="Unassembled WGS sequence"/>
</dbReference>
<comment type="caution">
    <text evidence="1">The sequence shown here is derived from an EMBL/GenBank/DDBJ whole genome shotgun (WGS) entry which is preliminary data.</text>
</comment>
<evidence type="ECO:0000313" key="2">
    <source>
        <dbReference type="Proteomes" id="UP000774326"/>
    </source>
</evidence>
<dbReference type="AlphaFoldDB" id="A0A9P8PXM2"/>
<protein>
    <submittedName>
        <fullName evidence="1">Uncharacterized protein</fullName>
    </submittedName>
</protein>
<reference evidence="1" key="2">
    <citation type="submission" date="2021-01" db="EMBL/GenBank/DDBJ databases">
        <authorList>
            <person name="Schikora-Tamarit M.A."/>
        </authorList>
    </citation>
    <scope>NUCLEOTIDE SEQUENCE</scope>
    <source>
        <strain evidence="1">CBS2887</strain>
    </source>
</reference>
<keyword evidence="2" id="KW-1185">Reference proteome</keyword>
<gene>
    <name evidence="1" type="ORF">WICPIJ_008717</name>
</gene>
<sequence>MLIVGTQSVLVLHMPTESREGGPDVNPWNGHAADIDVKIVQQRLLIERQVVQIHWMLNVFLVLGLTNLTGFVPDCWEPGDFSLFVVSDVCPVVDLDRVVCVVDQVPENRFQLVDICRFGPRIRILREEILIEIIAHIFEIPQGVLV</sequence>
<name>A0A9P8PXM2_WICPI</name>
<dbReference type="EMBL" id="JAEUBG010005022">
    <property type="protein sequence ID" value="KAH3679109.1"/>
    <property type="molecule type" value="Genomic_DNA"/>
</dbReference>
<accession>A0A9P8PXM2</accession>
<evidence type="ECO:0000313" key="1">
    <source>
        <dbReference type="EMBL" id="KAH3679109.1"/>
    </source>
</evidence>